<dbReference type="OrthoDB" id="280196at2"/>
<evidence type="ECO:0000256" key="4">
    <source>
        <dbReference type="ARBA" id="ARBA00023163"/>
    </source>
</evidence>
<dbReference type="SUPFAM" id="SSF46785">
    <property type="entry name" value="Winged helix' DNA-binding domain"/>
    <property type="match status" value="1"/>
</dbReference>
<keyword evidence="2" id="KW-0805">Transcription regulation</keyword>
<accession>A0A5C6D9L6</accession>
<dbReference type="InterPro" id="IPR036388">
    <property type="entry name" value="WH-like_DNA-bd_sf"/>
</dbReference>
<name>A0A5C6D9L6_9BACT</name>
<dbReference type="RefSeq" id="WP_146602726.1">
    <property type="nucleotide sequence ID" value="NZ_SJPY01000013.1"/>
</dbReference>
<dbReference type="Gene3D" id="1.10.10.10">
    <property type="entry name" value="Winged helix-like DNA-binding domain superfamily/Winged helix DNA-binding domain"/>
    <property type="match status" value="1"/>
</dbReference>
<evidence type="ECO:0000256" key="2">
    <source>
        <dbReference type="ARBA" id="ARBA00023015"/>
    </source>
</evidence>
<evidence type="ECO:0000313" key="5">
    <source>
        <dbReference type="EMBL" id="TWU33602.1"/>
    </source>
</evidence>
<evidence type="ECO:0000256" key="1">
    <source>
        <dbReference type="ARBA" id="ARBA00011046"/>
    </source>
</evidence>
<protein>
    <submittedName>
        <fullName evidence="5">Penicillinase repressor</fullName>
    </submittedName>
</protein>
<dbReference type="InterPro" id="IPR005650">
    <property type="entry name" value="BlaI_family"/>
</dbReference>
<dbReference type="GO" id="GO:0003677">
    <property type="term" value="F:DNA binding"/>
    <property type="evidence" value="ECO:0007669"/>
    <property type="project" value="UniProtKB-KW"/>
</dbReference>
<dbReference type="InterPro" id="IPR036390">
    <property type="entry name" value="WH_DNA-bd_sf"/>
</dbReference>
<dbReference type="Pfam" id="PF03965">
    <property type="entry name" value="Penicillinase_R"/>
    <property type="match status" value="1"/>
</dbReference>
<organism evidence="5 6">
    <name type="scientific">Novipirellula aureliae</name>
    <dbReference type="NCBI Taxonomy" id="2527966"/>
    <lineage>
        <taxon>Bacteria</taxon>
        <taxon>Pseudomonadati</taxon>
        <taxon>Planctomycetota</taxon>
        <taxon>Planctomycetia</taxon>
        <taxon>Pirellulales</taxon>
        <taxon>Pirellulaceae</taxon>
        <taxon>Novipirellula</taxon>
    </lineage>
</organism>
<comment type="similarity">
    <text evidence="1">Belongs to the BlaI transcriptional regulatory family.</text>
</comment>
<comment type="caution">
    <text evidence="5">The sequence shown here is derived from an EMBL/GenBank/DDBJ whole genome shotgun (WGS) entry which is preliminary data.</text>
</comment>
<keyword evidence="6" id="KW-1185">Reference proteome</keyword>
<proteinExistence type="inferred from homology"/>
<evidence type="ECO:0000313" key="6">
    <source>
        <dbReference type="Proteomes" id="UP000315471"/>
    </source>
</evidence>
<sequence length="51" mass="5626">MARPVSSQPTEAELAILKILWKQGQATTREIYNGLSADRETNDSTTVHHCG</sequence>
<dbReference type="Proteomes" id="UP000315471">
    <property type="component" value="Unassembled WGS sequence"/>
</dbReference>
<dbReference type="GO" id="GO:0045892">
    <property type="term" value="P:negative regulation of DNA-templated transcription"/>
    <property type="evidence" value="ECO:0007669"/>
    <property type="project" value="InterPro"/>
</dbReference>
<gene>
    <name evidence="5" type="ORF">Q31b_56590</name>
</gene>
<dbReference type="EMBL" id="SJPY01000013">
    <property type="protein sequence ID" value="TWU33602.1"/>
    <property type="molecule type" value="Genomic_DNA"/>
</dbReference>
<evidence type="ECO:0000256" key="3">
    <source>
        <dbReference type="ARBA" id="ARBA00023125"/>
    </source>
</evidence>
<keyword evidence="3" id="KW-0238">DNA-binding</keyword>
<dbReference type="AlphaFoldDB" id="A0A5C6D9L6"/>
<keyword evidence="4" id="KW-0804">Transcription</keyword>
<reference evidence="5 6" key="1">
    <citation type="submission" date="2019-02" db="EMBL/GenBank/DDBJ databases">
        <title>Deep-cultivation of Planctomycetes and their phenomic and genomic characterization uncovers novel biology.</title>
        <authorList>
            <person name="Wiegand S."/>
            <person name="Jogler M."/>
            <person name="Boedeker C."/>
            <person name="Pinto D."/>
            <person name="Vollmers J."/>
            <person name="Rivas-Marin E."/>
            <person name="Kohn T."/>
            <person name="Peeters S.H."/>
            <person name="Heuer A."/>
            <person name="Rast P."/>
            <person name="Oberbeckmann S."/>
            <person name="Bunk B."/>
            <person name="Jeske O."/>
            <person name="Meyerdierks A."/>
            <person name="Storesund J.E."/>
            <person name="Kallscheuer N."/>
            <person name="Luecker S."/>
            <person name="Lage O.M."/>
            <person name="Pohl T."/>
            <person name="Merkel B.J."/>
            <person name="Hornburger P."/>
            <person name="Mueller R.-W."/>
            <person name="Bruemmer F."/>
            <person name="Labrenz M."/>
            <person name="Spormann A.M."/>
            <person name="Op Den Camp H."/>
            <person name="Overmann J."/>
            <person name="Amann R."/>
            <person name="Jetten M.S.M."/>
            <person name="Mascher T."/>
            <person name="Medema M.H."/>
            <person name="Devos D.P."/>
            <person name="Kaster A.-K."/>
            <person name="Ovreas L."/>
            <person name="Rohde M."/>
            <person name="Galperin M.Y."/>
            <person name="Jogler C."/>
        </authorList>
    </citation>
    <scope>NUCLEOTIDE SEQUENCE [LARGE SCALE GENOMIC DNA]</scope>
    <source>
        <strain evidence="5 6">Q31b</strain>
    </source>
</reference>